<keyword evidence="2" id="KW-1185">Reference proteome</keyword>
<protein>
    <submittedName>
        <fullName evidence="1">Uncharacterized protein</fullName>
    </submittedName>
</protein>
<dbReference type="EMBL" id="AP024238">
    <property type="protein sequence ID" value="BCO26590.1"/>
    <property type="molecule type" value="Genomic_DNA"/>
</dbReference>
<evidence type="ECO:0000313" key="1">
    <source>
        <dbReference type="EMBL" id="BCO26590.1"/>
    </source>
</evidence>
<organism evidence="1 2">
    <name type="scientific">Rhodoferax lithotrophicus</name>
    <dbReference type="NCBI Taxonomy" id="2798804"/>
    <lineage>
        <taxon>Bacteria</taxon>
        <taxon>Pseudomonadati</taxon>
        <taxon>Pseudomonadota</taxon>
        <taxon>Betaproteobacteria</taxon>
        <taxon>Burkholderiales</taxon>
        <taxon>Comamonadaceae</taxon>
        <taxon>Rhodoferax</taxon>
    </lineage>
</organism>
<evidence type="ECO:0000313" key="2">
    <source>
        <dbReference type="Proteomes" id="UP000824366"/>
    </source>
</evidence>
<accession>A0ABM7MK30</accession>
<sequence>MDRWNPFILSALESDEFELLSSTTVSLSIRTKWLKSLSLRSSRFYFSGFRIRLSERRGSGEVWGVGRIVPSWRTPSRTKVEAELVELSQCLSAYVGEDGPLWEAMRSEGIAGHLSQAELTKIACVTREDIRKRLESLSAAR</sequence>
<dbReference type="Proteomes" id="UP000824366">
    <property type="component" value="Chromosome"/>
</dbReference>
<reference evidence="1 2" key="1">
    <citation type="journal article" date="2021" name="Microbiol. Spectr.">
        <title>A Single Bacterium Capable of Oxidation and Reduction of Iron at Circumneutral pH.</title>
        <authorList>
            <person name="Kato S."/>
            <person name="Ohkuma M."/>
        </authorList>
    </citation>
    <scope>NUCLEOTIDE SEQUENCE [LARGE SCALE GENOMIC DNA]</scope>
    <source>
        <strain evidence="1 2">MIZ03</strain>
    </source>
</reference>
<name>A0ABM7MK30_9BURK</name>
<proteinExistence type="predicted"/>
<gene>
    <name evidence="1" type="ORF">MIZ03_1473</name>
</gene>